<gene>
    <name evidence="4" type="ORF">PSQ90_02820</name>
</gene>
<sequence length="364" mass="38325">MTATTLTHLPLAAGSAIATSLGRMGLWALSRYFRAPLTNTALAALVGMTALAGSNALYFQTAIHPAPMFMADPTVPPPLPAVQQSRVAPAPQLAPMPVVAEPVPVTGSVAPQSDGPVGNTDVYNLQKKLSEMRLFQGELDGYYGPMTAQAIRAFETRNGYKPTGAMSSEIVDAIMRADAQGLAPRPQAAAAPIPMPPLVQTRTEAAPVLRAAVIEPVYQDRLIARLPPIEPQDQIGEALNTVAQSAANTIDGIVSAIDNGRSAPTSNYVPVPSQPVGRTIARQPVAANAAPVAIVSPRKLLLSPLSASQQRPSDRRRATPISASPKRCSGDWRALASCMDRLTAKQAKKRRAPSAILKSITTMT</sequence>
<evidence type="ECO:0000313" key="4">
    <source>
        <dbReference type="EMBL" id="WDR06419.1"/>
    </source>
</evidence>
<dbReference type="Proteomes" id="UP001222118">
    <property type="component" value="Chromosome"/>
</dbReference>
<feature type="transmembrane region" description="Helical" evidence="2">
    <location>
        <begin position="42"/>
        <end position="59"/>
    </location>
</feature>
<evidence type="ECO:0000256" key="1">
    <source>
        <dbReference type="SAM" id="MobiDB-lite"/>
    </source>
</evidence>
<dbReference type="InterPro" id="IPR002477">
    <property type="entry name" value="Peptidoglycan-bd-like"/>
</dbReference>
<evidence type="ECO:0000313" key="5">
    <source>
        <dbReference type="Proteomes" id="UP001222118"/>
    </source>
</evidence>
<dbReference type="EMBL" id="CP118247">
    <property type="protein sequence ID" value="WDR06419.1"/>
    <property type="molecule type" value="Genomic_DNA"/>
</dbReference>
<keyword evidence="5" id="KW-1185">Reference proteome</keyword>
<name>A0ABY7YYH5_9HYPH</name>
<keyword evidence="2" id="KW-0472">Membrane</keyword>
<keyword evidence="2" id="KW-1133">Transmembrane helix</keyword>
<organism evidence="4 5">
    <name type="scientific">Devosia rhodophyticola</name>
    <dbReference type="NCBI Taxonomy" id="3026423"/>
    <lineage>
        <taxon>Bacteria</taxon>
        <taxon>Pseudomonadati</taxon>
        <taxon>Pseudomonadota</taxon>
        <taxon>Alphaproteobacteria</taxon>
        <taxon>Hyphomicrobiales</taxon>
        <taxon>Devosiaceae</taxon>
        <taxon>Devosia</taxon>
    </lineage>
</organism>
<dbReference type="Pfam" id="PF01471">
    <property type="entry name" value="PG_binding_1"/>
    <property type="match status" value="1"/>
</dbReference>
<evidence type="ECO:0000256" key="2">
    <source>
        <dbReference type="SAM" id="Phobius"/>
    </source>
</evidence>
<dbReference type="SUPFAM" id="SSF47090">
    <property type="entry name" value="PGBD-like"/>
    <property type="match status" value="1"/>
</dbReference>
<proteinExistence type="predicted"/>
<keyword evidence="2" id="KW-0812">Transmembrane</keyword>
<evidence type="ECO:0000259" key="3">
    <source>
        <dbReference type="Pfam" id="PF01471"/>
    </source>
</evidence>
<dbReference type="InterPro" id="IPR036366">
    <property type="entry name" value="PGBDSf"/>
</dbReference>
<dbReference type="Gene3D" id="1.10.101.10">
    <property type="entry name" value="PGBD-like superfamily/PGBD"/>
    <property type="match status" value="1"/>
</dbReference>
<reference evidence="4 5" key="1">
    <citation type="submission" date="2023-02" db="EMBL/GenBank/DDBJ databases">
        <title>Devosia chondri sp. nov., isolated from the phycosphere of marine algae.</title>
        <authorList>
            <person name="Kim J.M."/>
            <person name="Lee J.K."/>
            <person name="Choi B.J."/>
            <person name="Bayburt H."/>
            <person name="Jeon C.O."/>
        </authorList>
    </citation>
    <scope>NUCLEOTIDE SEQUENCE [LARGE SCALE GENOMIC DNA]</scope>
    <source>
        <strain evidence="4 5">G2-5</strain>
    </source>
</reference>
<dbReference type="InterPro" id="IPR036365">
    <property type="entry name" value="PGBD-like_sf"/>
</dbReference>
<accession>A0ABY7YYH5</accession>
<feature type="region of interest" description="Disordered" evidence="1">
    <location>
        <begin position="305"/>
        <end position="327"/>
    </location>
</feature>
<protein>
    <submittedName>
        <fullName evidence="4">Peptidoglycan-binding domain-containing protein</fullName>
    </submittedName>
</protein>
<feature type="domain" description="Peptidoglycan binding-like" evidence="3">
    <location>
        <begin position="120"/>
        <end position="173"/>
    </location>
</feature>